<dbReference type="SUPFAM" id="SSF54523">
    <property type="entry name" value="Pili subunits"/>
    <property type="match status" value="1"/>
</dbReference>
<keyword evidence="1" id="KW-0472">Membrane</keyword>
<reference evidence="2 3" key="1">
    <citation type="submission" date="2015-06" db="EMBL/GenBank/DDBJ databases">
        <title>Draft genome sequence of beer spoilage bacterium Megasphaera cerevisiae type strain 20462.</title>
        <authorList>
            <person name="Kutumbaka K."/>
            <person name="Pasmowitz J."/>
            <person name="Mategko J."/>
            <person name="Reyes D."/>
            <person name="Friedrich A."/>
            <person name="Han S."/>
            <person name="Martens-Habbena W."/>
            <person name="Neal-McKinney J."/>
            <person name="Janagama H.K."/>
            <person name="Nadala C."/>
            <person name="Samadpour M."/>
        </authorList>
    </citation>
    <scope>NUCLEOTIDE SEQUENCE [LARGE SCALE GENOMIC DNA]</scope>
    <source>
        <strain evidence="2 3">DSM 20462</strain>
    </source>
</reference>
<feature type="transmembrane region" description="Helical" evidence="1">
    <location>
        <begin position="6"/>
        <end position="26"/>
    </location>
</feature>
<gene>
    <name evidence="2" type="ORF">AB840_03045</name>
</gene>
<evidence type="ECO:0008006" key="4">
    <source>
        <dbReference type="Google" id="ProtNLM"/>
    </source>
</evidence>
<sequence length="144" mass="16569">MKTNGFFLTEGMMALCILGILTAIMLPQMTWNKNRHEVDVLTREIAIDLQRMRQYSLTSGMAQGNSWTLSLQKNEYVIMERYIVHKRRAYPDGVVVPLGGTRKDIKFDGKGRPQNNMQITVAEREGTYQHRIIVAVQTGRIRIE</sequence>
<keyword evidence="3" id="KW-1185">Reference proteome</keyword>
<dbReference type="AlphaFoldDB" id="A0A0J6ZQZ9"/>
<dbReference type="RefSeq" id="WP_048513362.1">
    <property type="nucleotide sequence ID" value="NZ_LEKT01000006.1"/>
</dbReference>
<evidence type="ECO:0000313" key="2">
    <source>
        <dbReference type="EMBL" id="KMO87381.1"/>
    </source>
</evidence>
<dbReference type="InParanoid" id="A0A0J6ZQZ9"/>
<dbReference type="PATRIC" id="fig|1122219.3.peg.2487"/>
<dbReference type="EMBL" id="LEKT01000006">
    <property type="protein sequence ID" value="KMO87381.1"/>
    <property type="molecule type" value="Genomic_DNA"/>
</dbReference>
<keyword evidence="1" id="KW-1133">Transmembrane helix</keyword>
<keyword evidence="1" id="KW-0812">Transmembrane</keyword>
<dbReference type="OrthoDB" id="1625294at2"/>
<accession>A0A0J6ZQZ9</accession>
<evidence type="ECO:0000256" key="1">
    <source>
        <dbReference type="SAM" id="Phobius"/>
    </source>
</evidence>
<dbReference type="Proteomes" id="UP000036503">
    <property type="component" value="Unassembled WGS sequence"/>
</dbReference>
<comment type="caution">
    <text evidence="2">The sequence shown here is derived from an EMBL/GenBank/DDBJ whole genome shotgun (WGS) entry which is preliminary data.</text>
</comment>
<evidence type="ECO:0000313" key="3">
    <source>
        <dbReference type="Proteomes" id="UP000036503"/>
    </source>
</evidence>
<protein>
    <recommendedName>
        <fullName evidence="4">N-terminal cleavage protein</fullName>
    </recommendedName>
</protein>
<proteinExistence type="predicted"/>
<organism evidence="2 3">
    <name type="scientific">Megasphaera cerevisiae DSM 20462</name>
    <dbReference type="NCBI Taxonomy" id="1122219"/>
    <lineage>
        <taxon>Bacteria</taxon>
        <taxon>Bacillati</taxon>
        <taxon>Bacillota</taxon>
        <taxon>Negativicutes</taxon>
        <taxon>Veillonellales</taxon>
        <taxon>Veillonellaceae</taxon>
        <taxon>Megasphaera</taxon>
    </lineage>
</organism>
<name>A0A0J6ZQZ9_9FIRM</name>
<dbReference type="STRING" id="39029.BSR42_00495"/>
<dbReference type="InterPro" id="IPR045584">
    <property type="entry name" value="Pilin-like"/>
</dbReference>